<feature type="region of interest" description="Disordered" evidence="1">
    <location>
        <begin position="108"/>
        <end position="132"/>
    </location>
</feature>
<feature type="compositionally biased region" description="Low complexity" evidence="1">
    <location>
        <begin position="331"/>
        <end position="341"/>
    </location>
</feature>
<feature type="region of interest" description="Disordered" evidence="1">
    <location>
        <begin position="278"/>
        <end position="304"/>
    </location>
</feature>
<organism evidence="2">
    <name type="scientific">Lygus hesperus</name>
    <name type="common">Western plant bug</name>
    <dbReference type="NCBI Taxonomy" id="30085"/>
    <lineage>
        <taxon>Eukaryota</taxon>
        <taxon>Metazoa</taxon>
        <taxon>Ecdysozoa</taxon>
        <taxon>Arthropoda</taxon>
        <taxon>Hexapoda</taxon>
        <taxon>Insecta</taxon>
        <taxon>Pterygota</taxon>
        <taxon>Neoptera</taxon>
        <taxon>Paraneoptera</taxon>
        <taxon>Hemiptera</taxon>
        <taxon>Heteroptera</taxon>
        <taxon>Panheteroptera</taxon>
        <taxon>Cimicomorpha</taxon>
        <taxon>Miridae</taxon>
        <taxon>Mirini</taxon>
        <taxon>Lygus</taxon>
    </lineage>
</organism>
<feature type="region of interest" description="Disordered" evidence="1">
    <location>
        <begin position="405"/>
        <end position="439"/>
    </location>
</feature>
<protein>
    <submittedName>
        <fullName evidence="2">Uncharacterized protein</fullName>
    </submittedName>
</protein>
<feature type="non-terminal residue" evidence="2">
    <location>
        <position position="1"/>
    </location>
</feature>
<feature type="region of interest" description="Disordered" evidence="1">
    <location>
        <begin position="319"/>
        <end position="370"/>
    </location>
</feature>
<gene>
    <name evidence="2" type="ORF">g.37873</name>
</gene>
<dbReference type="AlphaFoldDB" id="A0A146M8U5"/>
<proteinExistence type="predicted"/>
<feature type="compositionally biased region" description="Polar residues" evidence="1">
    <location>
        <begin position="406"/>
        <end position="423"/>
    </location>
</feature>
<feature type="compositionally biased region" description="Polar residues" evidence="1">
    <location>
        <begin position="108"/>
        <end position="129"/>
    </location>
</feature>
<evidence type="ECO:0000313" key="2">
    <source>
        <dbReference type="EMBL" id="JAQ15859.1"/>
    </source>
</evidence>
<sequence length="439" mass="48086">WSVSGGFWNKGFRSCLYIGHTPIYGRLDDIENDVCLNSDNHDHANEEIGLNSDTSKLVVEDCIVQGSELLSSYPTAEDGELVKNRSIQNVPGSHPLDTMTGRCPPFNKTSNNESSSSLEYDTSINLTRTGDTKPVFKLPRSTRVSVKFDCDVSVSDDSKASLHQEPVLDVTSQSPIASNVSSLRRTRSDEFTKSKGENEPAIVTRNSETSKKDSSFDSSKMSESPRMEMNEAVEAHTQASVPGPIVPETTEFASTCGQFGVIESAVCPNSTINDRADEEIGLNNDNSGVPGSELPSYDSTPAEGELDEERMILNVQGSPHDPMTGSCPPINKTSKNKSSSSLEIEVPYDTTMNLSRTGESKPTFRRPQSRRVSVKFDCDASVSDDSKTSWRDDLDFDDQERLLDVTSRSPKTSKVASLRSTRSGALRKRKEKNEAAIVD</sequence>
<feature type="region of interest" description="Disordered" evidence="1">
    <location>
        <begin position="179"/>
        <end position="225"/>
    </location>
</feature>
<evidence type="ECO:0000256" key="1">
    <source>
        <dbReference type="SAM" id="MobiDB-lite"/>
    </source>
</evidence>
<name>A0A146M8U5_LYGHE</name>
<feature type="non-terminal residue" evidence="2">
    <location>
        <position position="439"/>
    </location>
</feature>
<accession>A0A146M8U5</accession>
<feature type="compositionally biased region" description="Basic and acidic residues" evidence="1">
    <location>
        <begin position="186"/>
        <end position="198"/>
    </location>
</feature>
<dbReference type="EMBL" id="GDHC01002770">
    <property type="protein sequence ID" value="JAQ15859.1"/>
    <property type="molecule type" value="Transcribed_RNA"/>
</dbReference>
<reference evidence="2" key="1">
    <citation type="journal article" date="2016" name="Gigascience">
        <title>De novo construction of an expanded transcriptome assembly for the western tarnished plant bug, Lygus hesperus.</title>
        <authorList>
            <person name="Tassone E.E."/>
            <person name="Geib S.M."/>
            <person name="Hall B."/>
            <person name="Fabrick J.A."/>
            <person name="Brent C.S."/>
            <person name="Hull J.J."/>
        </authorList>
    </citation>
    <scope>NUCLEOTIDE SEQUENCE</scope>
</reference>